<dbReference type="EMBL" id="AEET01000033">
    <property type="protein sequence ID" value="EFM45774.1"/>
    <property type="molecule type" value="Genomic_DNA"/>
</dbReference>
<comment type="caution">
    <text evidence="2">The sequence shown here is derived from an EMBL/GenBank/DDBJ whole genome shotgun (WGS) entry which is preliminary data.</text>
</comment>
<evidence type="ECO:0000313" key="2">
    <source>
        <dbReference type="EMBL" id="EFM45774.1"/>
    </source>
</evidence>
<organism evidence="2 3">
    <name type="scientific">Mobiluncus mulieris ATCC 35239</name>
    <dbReference type="NCBI Taxonomy" id="871571"/>
    <lineage>
        <taxon>Bacteria</taxon>
        <taxon>Bacillati</taxon>
        <taxon>Actinomycetota</taxon>
        <taxon>Actinomycetes</taxon>
        <taxon>Actinomycetales</taxon>
        <taxon>Actinomycetaceae</taxon>
        <taxon>Mobiluncus</taxon>
    </lineage>
</organism>
<reference evidence="2" key="1">
    <citation type="submission" date="2010-08" db="EMBL/GenBank/DDBJ databases">
        <authorList>
            <person name="Muzny D."/>
            <person name="Qin X."/>
            <person name="Deng J."/>
            <person name="Jiang H."/>
            <person name="Liu Y."/>
            <person name="Qu J."/>
            <person name="Song X.-Z."/>
            <person name="Zhang L."/>
            <person name="Thornton R."/>
            <person name="Coyle M."/>
            <person name="Francisco L."/>
            <person name="Jackson L."/>
            <person name="Javaid M."/>
            <person name="Korchina V."/>
            <person name="Kovar C."/>
            <person name="Mata R."/>
            <person name="Mathew T."/>
            <person name="Ngo R."/>
            <person name="Nguyen L."/>
            <person name="Nguyen N."/>
            <person name="Okwuonu G."/>
            <person name="Ongeri F."/>
            <person name="Pham C."/>
            <person name="Simmons D."/>
            <person name="Wilczek-Boney K."/>
            <person name="Hale W."/>
            <person name="Jakkamsetti A."/>
            <person name="Pham P."/>
            <person name="Ruth R."/>
            <person name="San Lucas F."/>
            <person name="Warren J."/>
            <person name="Zhang J."/>
            <person name="Zhao Z."/>
            <person name="Zhou C."/>
            <person name="Zhu D."/>
            <person name="Lee S."/>
            <person name="Bess C."/>
            <person name="Blankenburg K."/>
            <person name="Forbes L."/>
            <person name="Fu Q."/>
            <person name="Gubbala S."/>
            <person name="Hirani K."/>
            <person name="Jayaseelan J.C."/>
            <person name="Lara F."/>
            <person name="Munidasa M."/>
            <person name="Palculict T."/>
            <person name="Patil S."/>
            <person name="Pu L.-L."/>
            <person name="Saada N."/>
            <person name="Tang L."/>
            <person name="Weissenberger G."/>
            <person name="Zhu Y."/>
            <person name="Hemphill L."/>
            <person name="Shang Y."/>
            <person name="Youmans B."/>
            <person name="Ayvaz T."/>
            <person name="Ross M."/>
            <person name="Santibanez J."/>
            <person name="Aqrawi P."/>
            <person name="Gross S."/>
            <person name="Joshi V."/>
            <person name="Fowler G."/>
            <person name="Nazareth L."/>
            <person name="Reid J."/>
            <person name="Worley K."/>
            <person name="Petrosino J."/>
            <person name="Highlander S."/>
            <person name="Gibbs R."/>
        </authorList>
    </citation>
    <scope>NUCLEOTIDE SEQUENCE [LARGE SCALE GENOMIC DNA]</scope>
    <source>
        <strain evidence="2">ATCC 35239</strain>
    </source>
</reference>
<dbReference type="HOGENOM" id="CLU_3254181_0_0_11"/>
<dbReference type="AlphaFoldDB" id="E0QRR6"/>
<evidence type="ECO:0000256" key="1">
    <source>
        <dbReference type="SAM" id="MobiDB-lite"/>
    </source>
</evidence>
<accession>E0QRR6</accession>
<sequence>MEGLRIAGDSLTRNRGMRSGKMPEMQMAPHEPERTNSQVKPT</sequence>
<gene>
    <name evidence="2" type="ORF">HMPREF0580_1581</name>
</gene>
<proteinExistence type="predicted"/>
<feature type="region of interest" description="Disordered" evidence="1">
    <location>
        <begin position="1"/>
        <end position="42"/>
    </location>
</feature>
<name>E0QRR6_9ACTO</name>
<keyword evidence="3" id="KW-1185">Reference proteome</keyword>
<protein>
    <submittedName>
        <fullName evidence="2">Uncharacterized protein</fullName>
    </submittedName>
</protein>
<dbReference type="Proteomes" id="UP000003045">
    <property type="component" value="Unassembled WGS sequence"/>
</dbReference>
<dbReference type="RefSeq" id="WP_004012447.1">
    <property type="nucleotide sequence ID" value="NZ_GL405260.1"/>
</dbReference>
<evidence type="ECO:0000313" key="3">
    <source>
        <dbReference type="Proteomes" id="UP000003045"/>
    </source>
</evidence>